<dbReference type="Pfam" id="PF00593">
    <property type="entry name" value="TonB_dep_Rec_b-barrel"/>
    <property type="match status" value="1"/>
</dbReference>
<reference evidence="12 13" key="1">
    <citation type="submission" date="2017-11" db="EMBL/GenBank/DDBJ databases">
        <authorList>
            <person name="Duchaud E."/>
        </authorList>
    </citation>
    <scope>NUCLEOTIDE SEQUENCE [LARGE SCALE GENOMIC DNA]</scope>
    <source>
        <strain evidence="12 13">TNO010</strain>
    </source>
</reference>
<dbReference type="InterPro" id="IPR012910">
    <property type="entry name" value="Plug_dom"/>
</dbReference>
<gene>
    <name evidence="12" type="ORF">TNO010_120259</name>
</gene>
<name>A0A2I2LDR3_9FLAO</name>
<comment type="subcellular location">
    <subcellularLocation>
        <location evidence="1 8">Cell outer membrane</location>
        <topology evidence="1 8">Multi-pass membrane protein</topology>
    </subcellularLocation>
</comment>
<dbReference type="PANTHER" id="PTHR30069:SF36">
    <property type="entry name" value="BLL6948 PROTEIN"/>
    <property type="match status" value="1"/>
</dbReference>
<organism evidence="12 13">
    <name type="scientific">Tenacibaculum finnmarkense genomovar ulcerans</name>
    <dbReference type="NCBI Taxonomy" id="2781388"/>
    <lineage>
        <taxon>Bacteria</taxon>
        <taxon>Pseudomonadati</taxon>
        <taxon>Bacteroidota</taxon>
        <taxon>Flavobacteriia</taxon>
        <taxon>Flavobacteriales</taxon>
        <taxon>Flavobacteriaceae</taxon>
        <taxon>Tenacibaculum</taxon>
        <taxon>Tenacibaculum finnmarkense</taxon>
    </lineage>
</organism>
<dbReference type="InterPro" id="IPR000531">
    <property type="entry name" value="Beta-barrel_TonB"/>
</dbReference>
<dbReference type="PROSITE" id="PS52016">
    <property type="entry name" value="TONB_DEPENDENT_REC_3"/>
    <property type="match status" value="1"/>
</dbReference>
<keyword evidence="6 8" id="KW-0472">Membrane</keyword>
<sequence length="670" mass="75584">MCFSLSIFAQKKCTTSNETETQLSEVIINSKNEKKLGTHKVSKISLQLRPINSAHDFLKTVPGLFIAQHAGGGKAEQIFLRGFDNDHGTDFAVLVDDIGINLSSHAHGQGYADLHFLIPETVQTADYYKGPHETSLGNFAVSGAAKFTSKDKAHRNFVKLEYGQYDFARALAMVSLIDKNNFLTKNEESAYIAIEGTYNDSFFESEQRLKRLNTFTKYTVALSDIHKLRTSISTFHSTWNASGQIPLRAVKSGLIDRFGAIDDKEGGDTERVHFNMQLSSNISDKTKLTNQLYYVSNIYNLFSNFTFYQNNPVDGDMIHQQENRRTYTYKGNISIKNILQIPNSTTTFGWEAKYNNNNIGLNNAIGRTLSNPINEFDIKETNLALFLKERIQIAPKLTALAGIRADYFDFNVTEIVPVPQQGKTNSIRISPKFSLFYDATENLQLYAKASSGFHSNYANAAVKNKEINPLPKAIGYDIGTEFKIGKNFVGNIATFYLQSDAEFVFSPDGFEFENKGKSERIGSEASFRYQPLSYLWFDTDLNYSFGTLLDAPKDENKIPSAPRFTSTGGATFRLKNGISSSLRYRFLGERPLIEDESVIADSYFIADFVINYTRPKYQIGLSVENIFNTAWREAVFYDSSQLQTELQPVDDIHFTPGTPFLAKLNFTYFF</sequence>
<dbReference type="InterPro" id="IPR037066">
    <property type="entry name" value="Plug_dom_sf"/>
</dbReference>
<dbReference type="InterPro" id="IPR039426">
    <property type="entry name" value="TonB-dep_rcpt-like"/>
</dbReference>
<evidence type="ECO:0000313" key="13">
    <source>
        <dbReference type="Proteomes" id="UP000490060"/>
    </source>
</evidence>
<keyword evidence="4 8" id="KW-0812">Transmembrane</keyword>
<dbReference type="Pfam" id="PF07715">
    <property type="entry name" value="Plug"/>
    <property type="match status" value="1"/>
</dbReference>
<evidence type="ECO:0000256" key="6">
    <source>
        <dbReference type="ARBA" id="ARBA00023136"/>
    </source>
</evidence>
<dbReference type="GO" id="GO:0015344">
    <property type="term" value="F:siderophore uptake transmembrane transporter activity"/>
    <property type="evidence" value="ECO:0007669"/>
    <property type="project" value="TreeGrafter"/>
</dbReference>
<accession>A0A2I2LDR3</accession>
<evidence type="ECO:0000256" key="8">
    <source>
        <dbReference type="PROSITE-ProRule" id="PRU01360"/>
    </source>
</evidence>
<evidence type="ECO:0000256" key="2">
    <source>
        <dbReference type="ARBA" id="ARBA00022448"/>
    </source>
</evidence>
<keyword evidence="5 9" id="KW-0798">TonB box</keyword>
<keyword evidence="2 8" id="KW-0813">Transport</keyword>
<evidence type="ECO:0000256" key="7">
    <source>
        <dbReference type="ARBA" id="ARBA00023237"/>
    </source>
</evidence>
<dbReference type="GO" id="GO:0044718">
    <property type="term" value="P:siderophore transmembrane transport"/>
    <property type="evidence" value="ECO:0007669"/>
    <property type="project" value="TreeGrafter"/>
</dbReference>
<evidence type="ECO:0000259" key="11">
    <source>
        <dbReference type="Pfam" id="PF07715"/>
    </source>
</evidence>
<dbReference type="Gene3D" id="2.170.130.10">
    <property type="entry name" value="TonB-dependent receptor, plug domain"/>
    <property type="match status" value="1"/>
</dbReference>
<evidence type="ECO:0000259" key="10">
    <source>
        <dbReference type="Pfam" id="PF00593"/>
    </source>
</evidence>
<keyword evidence="7 8" id="KW-0998">Cell outer membrane</keyword>
<dbReference type="Proteomes" id="UP000490060">
    <property type="component" value="Unassembled WGS sequence"/>
</dbReference>
<proteinExistence type="inferred from homology"/>
<dbReference type="AlphaFoldDB" id="A0A2I2LDR3"/>
<protein>
    <recommendedName>
        <fullName evidence="14">TonB-dependent receptor</fullName>
    </recommendedName>
</protein>
<dbReference type="EMBL" id="OENE01000004">
    <property type="protein sequence ID" value="SOS58453.1"/>
    <property type="molecule type" value="Genomic_DNA"/>
</dbReference>
<keyword evidence="3 8" id="KW-1134">Transmembrane beta strand</keyword>
<dbReference type="SUPFAM" id="SSF56935">
    <property type="entry name" value="Porins"/>
    <property type="match status" value="1"/>
</dbReference>
<evidence type="ECO:0000313" key="12">
    <source>
        <dbReference type="EMBL" id="SOS58453.1"/>
    </source>
</evidence>
<comment type="similarity">
    <text evidence="8 9">Belongs to the TonB-dependent receptor family.</text>
</comment>
<evidence type="ECO:0000256" key="9">
    <source>
        <dbReference type="RuleBase" id="RU003357"/>
    </source>
</evidence>
<evidence type="ECO:0000256" key="3">
    <source>
        <dbReference type="ARBA" id="ARBA00022452"/>
    </source>
</evidence>
<evidence type="ECO:0000256" key="4">
    <source>
        <dbReference type="ARBA" id="ARBA00022692"/>
    </source>
</evidence>
<dbReference type="InterPro" id="IPR036942">
    <property type="entry name" value="Beta-barrel_TonB_sf"/>
</dbReference>
<feature type="domain" description="TonB-dependent receptor plug" evidence="11">
    <location>
        <begin position="41"/>
        <end position="144"/>
    </location>
</feature>
<feature type="domain" description="TonB-dependent receptor-like beta-barrel" evidence="10">
    <location>
        <begin position="258"/>
        <end position="626"/>
    </location>
</feature>
<dbReference type="GO" id="GO:0009279">
    <property type="term" value="C:cell outer membrane"/>
    <property type="evidence" value="ECO:0007669"/>
    <property type="project" value="UniProtKB-SubCell"/>
</dbReference>
<evidence type="ECO:0000256" key="1">
    <source>
        <dbReference type="ARBA" id="ARBA00004571"/>
    </source>
</evidence>
<dbReference type="Gene3D" id="2.40.170.20">
    <property type="entry name" value="TonB-dependent receptor, beta-barrel domain"/>
    <property type="match status" value="1"/>
</dbReference>
<evidence type="ECO:0000256" key="5">
    <source>
        <dbReference type="ARBA" id="ARBA00023077"/>
    </source>
</evidence>
<evidence type="ECO:0008006" key="14">
    <source>
        <dbReference type="Google" id="ProtNLM"/>
    </source>
</evidence>
<dbReference type="PANTHER" id="PTHR30069">
    <property type="entry name" value="TONB-DEPENDENT OUTER MEMBRANE RECEPTOR"/>
    <property type="match status" value="1"/>
</dbReference>